<keyword evidence="4" id="KW-0732">Signal</keyword>
<dbReference type="OrthoDB" id="9805202at2"/>
<keyword evidence="7 9" id="KW-0408">Iron</keyword>
<reference evidence="11 12" key="1">
    <citation type="submission" date="2018-08" db="EMBL/GenBank/DDBJ databases">
        <title>Thalassotalea euphylliae genome.</title>
        <authorList>
            <person name="Summers S."/>
            <person name="Rice S.A."/>
            <person name="Freckelton M.L."/>
            <person name="Nedved B.T."/>
            <person name="Hadfield M.G."/>
        </authorList>
    </citation>
    <scope>NUCLEOTIDE SEQUENCE [LARGE SCALE GENOMIC DNA]</scope>
    <source>
        <strain evidence="11 12">H1</strain>
    </source>
</reference>
<dbReference type="GO" id="GO:0004130">
    <property type="term" value="F:cytochrome-c peroxidase activity"/>
    <property type="evidence" value="ECO:0007669"/>
    <property type="project" value="TreeGrafter"/>
</dbReference>
<keyword evidence="5" id="KW-0574">Periplasm</keyword>
<keyword evidence="6" id="KW-0560">Oxidoreductase</keyword>
<dbReference type="Pfam" id="PF03150">
    <property type="entry name" value="CCP_MauG"/>
    <property type="match status" value="1"/>
</dbReference>
<feature type="binding site" description="covalent" evidence="8">
    <location>
        <position position="275"/>
    </location>
    <ligand>
        <name>heme c</name>
        <dbReference type="ChEBI" id="CHEBI:61717"/>
        <label>2</label>
    </ligand>
</feature>
<name>A0A3E0TP82_9GAMM</name>
<dbReference type="GO" id="GO:0042597">
    <property type="term" value="C:periplasmic space"/>
    <property type="evidence" value="ECO:0007669"/>
    <property type="project" value="UniProtKB-SubCell"/>
</dbReference>
<evidence type="ECO:0000313" key="12">
    <source>
        <dbReference type="Proteomes" id="UP000256478"/>
    </source>
</evidence>
<evidence type="ECO:0000313" key="11">
    <source>
        <dbReference type="EMBL" id="REL26359.1"/>
    </source>
</evidence>
<evidence type="ECO:0000256" key="5">
    <source>
        <dbReference type="ARBA" id="ARBA00022764"/>
    </source>
</evidence>
<organism evidence="11 12">
    <name type="scientific">Thalassotalea euphylliae</name>
    <dbReference type="NCBI Taxonomy" id="1655234"/>
    <lineage>
        <taxon>Bacteria</taxon>
        <taxon>Pseudomonadati</taxon>
        <taxon>Pseudomonadota</taxon>
        <taxon>Gammaproteobacteria</taxon>
        <taxon>Alteromonadales</taxon>
        <taxon>Colwelliaceae</taxon>
        <taxon>Thalassotalea</taxon>
    </lineage>
</organism>
<protein>
    <submittedName>
        <fullName evidence="11">Cytochrome-c peroxidase</fullName>
    </submittedName>
</protein>
<dbReference type="Gene3D" id="1.10.760.10">
    <property type="entry name" value="Cytochrome c-like domain"/>
    <property type="match status" value="2"/>
</dbReference>
<evidence type="ECO:0000256" key="3">
    <source>
        <dbReference type="ARBA" id="ARBA00022723"/>
    </source>
</evidence>
<feature type="binding site" description="covalent" evidence="8">
    <location>
        <position position="86"/>
    </location>
    <ligand>
        <name>heme c</name>
        <dbReference type="ChEBI" id="CHEBI:61717"/>
        <label>1</label>
    </ligand>
</feature>
<comment type="PTM">
    <text evidence="8">Binds 2 heme groups per subunit.</text>
</comment>
<keyword evidence="2 8" id="KW-0349">Heme</keyword>
<dbReference type="PROSITE" id="PS51007">
    <property type="entry name" value="CYTC"/>
    <property type="match status" value="1"/>
</dbReference>
<comment type="subcellular location">
    <subcellularLocation>
        <location evidence="1">Periplasm</location>
    </subcellularLocation>
</comment>
<keyword evidence="11" id="KW-0575">Peroxidase</keyword>
<dbReference type="SUPFAM" id="SSF46626">
    <property type="entry name" value="Cytochrome c"/>
    <property type="match status" value="2"/>
</dbReference>
<dbReference type="EMBL" id="QUOU01000001">
    <property type="protein sequence ID" value="REL26359.1"/>
    <property type="molecule type" value="Genomic_DNA"/>
</dbReference>
<evidence type="ECO:0000259" key="10">
    <source>
        <dbReference type="PROSITE" id="PS51007"/>
    </source>
</evidence>
<dbReference type="GO" id="GO:0046872">
    <property type="term" value="F:metal ion binding"/>
    <property type="evidence" value="ECO:0007669"/>
    <property type="project" value="UniProtKB-KW"/>
</dbReference>
<gene>
    <name evidence="11" type="ORF">DXX93_07050</name>
</gene>
<dbReference type="PANTHER" id="PTHR30600:SF10">
    <property type="entry name" value="BLL6722 PROTEIN"/>
    <property type="match status" value="1"/>
</dbReference>
<dbReference type="InterPro" id="IPR004852">
    <property type="entry name" value="Di-haem_cyt_c_peroxidsae"/>
</dbReference>
<comment type="caution">
    <text evidence="11">The sequence shown here is derived from an EMBL/GenBank/DDBJ whole genome shotgun (WGS) entry which is preliminary data.</text>
</comment>
<feature type="binding site" description="covalent" evidence="8">
    <location>
        <position position="83"/>
    </location>
    <ligand>
        <name>heme c</name>
        <dbReference type="ChEBI" id="CHEBI:61717"/>
        <label>1</label>
    </ligand>
</feature>
<evidence type="ECO:0000256" key="6">
    <source>
        <dbReference type="ARBA" id="ARBA00023002"/>
    </source>
</evidence>
<dbReference type="InterPro" id="IPR009056">
    <property type="entry name" value="Cyt_c-like_dom"/>
</dbReference>
<comment type="cofactor">
    <cofactor evidence="8">
        <name>heme</name>
        <dbReference type="ChEBI" id="CHEBI:30413"/>
    </cofactor>
    <text evidence="8">Binds 2 heme groups.</text>
</comment>
<proteinExistence type="predicted"/>
<dbReference type="AlphaFoldDB" id="A0A3E0TP82"/>
<dbReference type="RefSeq" id="WP_116007476.1">
    <property type="nucleotide sequence ID" value="NZ_QUOU01000001.1"/>
</dbReference>
<evidence type="ECO:0000256" key="1">
    <source>
        <dbReference type="ARBA" id="ARBA00004418"/>
    </source>
</evidence>
<dbReference type="Proteomes" id="UP000256478">
    <property type="component" value="Unassembled WGS sequence"/>
</dbReference>
<feature type="domain" description="Cytochrome c" evidence="10">
    <location>
        <begin position="61"/>
        <end position="269"/>
    </location>
</feature>
<dbReference type="PIRSF" id="PIRSF000294">
    <property type="entry name" value="Cytochrome-c_peroxidase"/>
    <property type="match status" value="1"/>
</dbReference>
<dbReference type="PANTHER" id="PTHR30600">
    <property type="entry name" value="CYTOCHROME C PEROXIDASE-RELATED"/>
    <property type="match status" value="1"/>
</dbReference>
<feature type="binding site" description="axial binding residue" evidence="9">
    <location>
        <position position="276"/>
    </location>
    <ligand>
        <name>heme c</name>
        <dbReference type="ChEBI" id="CHEBI:61717"/>
        <label>2</label>
    </ligand>
    <ligandPart>
        <name>Fe</name>
        <dbReference type="ChEBI" id="CHEBI:18248"/>
    </ligandPart>
</feature>
<evidence type="ECO:0000256" key="7">
    <source>
        <dbReference type="ARBA" id="ARBA00023004"/>
    </source>
</evidence>
<accession>A0A3E0TP82</accession>
<dbReference type="GO" id="GO:0020037">
    <property type="term" value="F:heme binding"/>
    <property type="evidence" value="ECO:0007669"/>
    <property type="project" value="InterPro"/>
</dbReference>
<dbReference type="InterPro" id="IPR036909">
    <property type="entry name" value="Cyt_c-like_dom_sf"/>
</dbReference>
<feature type="binding site" description="axial binding residue" evidence="9">
    <location>
        <position position="87"/>
    </location>
    <ligand>
        <name>heme c</name>
        <dbReference type="ChEBI" id="CHEBI:61717"/>
        <label>1</label>
    </ligand>
    <ligandPart>
        <name>Fe</name>
        <dbReference type="ChEBI" id="CHEBI:18248"/>
    </ligandPart>
</feature>
<dbReference type="InterPro" id="IPR051395">
    <property type="entry name" value="Cytochrome_c_Peroxidase/MauG"/>
</dbReference>
<evidence type="ECO:0000256" key="8">
    <source>
        <dbReference type="PIRSR" id="PIRSR000294-1"/>
    </source>
</evidence>
<sequence length="390" mass="44297">MQRSTLALAISITTVLLPMLKGCEQHAYWSAQERSVLQSLQLKNLPDKLHSPSNRYANNPQAAAFGKQLFFDPRMSQNGELSCASCHQPERAFTDGLAKGKGLDKLNRNSQSLLGLGYSTWFYWDGRKDSLWAQALVPFEAAKEMGSSRIKVLRVIGSDSYYHRSYENLFGRFPKQVFNDNILEKSGPWGDTEARANWQTISKEDQQEINRAFVNIGKALAAYERSLSIPRTKSDHYLTALFNLGAARANSLLSDDELAGIRLFINTEKTHCFRCHNGPLLTNNDFHHIGSQNNHKNEQDYGRFLGLRTVVRDPFNCLGQYSDASPEQCSSLRYLNKTAPYFHDGRFNSLEQVMQHYLSTKPAQSELPELNLTEIEQRQVISFMNTLNID</sequence>
<keyword evidence="3 9" id="KW-0479">Metal-binding</keyword>
<evidence type="ECO:0000256" key="2">
    <source>
        <dbReference type="ARBA" id="ARBA00022617"/>
    </source>
</evidence>
<dbReference type="GO" id="GO:0009055">
    <property type="term" value="F:electron transfer activity"/>
    <property type="evidence" value="ECO:0007669"/>
    <property type="project" value="InterPro"/>
</dbReference>
<evidence type="ECO:0000256" key="4">
    <source>
        <dbReference type="ARBA" id="ARBA00022729"/>
    </source>
</evidence>
<evidence type="ECO:0000256" key="9">
    <source>
        <dbReference type="PIRSR" id="PIRSR000294-2"/>
    </source>
</evidence>
<dbReference type="InterPro" id="IPR026259">
    <property type="entry name" value="MauG/Cytc_peroxidase"/>
</dbReference>
<feature type="binding site" description="covalent" evidence="8">
    <location>
        <position position="272"/>
    </location>
    <ligand>
        <name>heme c</name>
        <dbReference type="ChEBI" id="CHEBI:61717"/>
        <label>2</label>
    </ligand>
</feature>